<proteinExistence type="predicted"/>
<reference evidence="1 2" key="1">
    <citation type="submission" date="2019-02" db="EMBL/GenBank/DDBJ databases">
        <title>Deep-cultivation of Planctomycetes and their phenomic and genomic characterization uncovers novel biology.</title>
        <authorList>
            <person name="Wiegand S."/>
            <person name="Jogler M."/>
            <person name="Boedeker C."/>
            <person name="Pinto D."/>
            <person name="Vollmers J."/>
            <person name="Rivas-Marin E."/>
            <person name="Kohn T."/>
            <person name="Peeters S.H."/>
            <person name="Heuer A."/>
            <person name="Rast P."/>
            <person name="Oberbeckmann S."/>
            <person name="Bunk B."/>
            <person name="Jeske O."/>
            <person name="Meyerdierks A."/>
            <person name="Storesund J.E."/>
            <person name="Kallscheuer N."/>
            <person name="Luecker S."/>
            <person name="Lage O.M."/>
            <person name="Pohl T."/>
            <person name="Merkel B.J."/>
            <person name="Hornburger P."/>
            <person name="Mueller R.-W."/>
            <person name="Bruemmer F."/>
            <person name="Labrenz M."/>
            <person name="Spormann A.M."/>
            <person name="Op den Camp H."/>
            <person name="Overmann J."/>
            <person name="Amann R."/>
            <person name="Jetten M.S.M."/>
            <person name="Mascher T."/>
            <person name="Medema M.H."/>
            <person name="Devos D.P."/>
            <person name="Kaster A.-K."/>
            <person name="Ovreas L."/>
            <person name="Rohde M."/>
            <person name="Galperin M.Y."/>
            <person name="Jogler C."/>
        </authorList>
    </citation>
    <scope>NUCLEOTIDE SEQUENCE [LARGE SCALE GENOMIC DNA]</scope>
    <source>
        <strain evidence="1 2">CA12</strain>
    </source>
</reference>
<dbReference type="AlphaFoldDB" id="A0A517PDA7"/>
<dbReference type="EMBL" id="CP036265">
    <property type="protein sequence ID" value="QDT17360.1"/>
    <property type="molecule type" value="Genomic_DNA"/>
</dbReference>
<keyword evidence="2" id="KW-1185">Reference proteome</keyword>
<dbReference type="KEGG" id="acaf:CA12_34810"/>
<dbReference type="RefSeq" id="WP_145360238.1">
    <property type="nucleotide sequence ID" value="NZ_CP036265.1"/>
</dbReference>
<dbReference type="Proteomes" id="UP000318741">
    <property type="component" value="Chromosome"/>
</dbReference>
<sequence>MPQPPPRDESPEAPVRTVLLMGASNVSLGLRPILRSLRGGLEGDLNVLIAAGHGRSYADRTLTFGRSLPGLLRCGAWPAYANRPPGPPPLVCLTDIGNDLLYGHPPATLVGWVAACLDRLGPGAEVALTLPPSRRAAALPAWQYHTARGLLFPSRDPLPWDEMRRRADELHERLSALAESRSVASLEPPAEWYGFDPIHIRRSRRREAWERVFAGWRSFRPEGEGTLPRVPPVWGRAEQVRLFGRARSTPQPVWRSNGLSLSLF</sequence>
<evidence type="ECO:0008006" key="3">
    <source>
        <dbReference type="Google" id="ProtNLM"/>
    </source>
</evidence>
<gene>
    <name evidence="1" type="ORF">CA12_34810</name>
</gene>
<name>A0A517PDA7_9PLAN</name>
<evidence type="ECO:0000313" key="2">
    <source>
        <dbReference type="Proteomes" id="UP000318741"/>
    </source>
</evidence>
<dbReference type="OrthoDB" id="5562484at2"/>
<evidence type="ECO:0000313" key="1">
    <source>
        <dbReference type="EMBL" id="QDT17360.1"/>
    </source>
</evidence>
<protein>
    <recommendedName>
        <fullName evidence="3">SGNH hydrolase-type esterase domain-containing protein</fullName>
    </recommendedName>
</protein>
<accession>A0A517PDA7</accession>
<organism evidence="1 2">
    <name type="scientific">Alienimonas californiensis</name>
    <dbReference type="NCBI Taxonomy" id="2527989"/>
    <lineage>
        <taxon>Bacteria</taxon>
        <taxon>Pseudomonadati</taxon>
        <taxon>Planctomycetota</taxon>
        <taxon>Planctomycetia</taxon>
        <taxon>Planctomycetales</taxon>
        <taxon>Planctomycetaceae</taxon>
        <taxon>Alienimonas</taxon>
    </lineage>
</organism>